<dbReference type="Gene3D" id="2.40.160.20">
    <property type="match status" value="1"/>
</dbReference>
<name>A0A521BHP6_9ACTN</name>
<dbReference type="AlphaFoldDB" id="A0A521BHP6"/>
<evidence type="ECO:0000313" key="1">
    <source>
        <dbReference type="EMBL" id="SMO46664.1"/>
    </source>
</evidence>
<dbReference type="Pfam" id="PF11578">
    <property type="entry name" value="DUF3237"/>
    <property type="match status" value="1"/>
</dbReference>
<dbReference type="EMBL" id="FXTJ01000001">
    <property type="protein sequence ID" value="SMO46664.1"/>
    <property type="molecule type" value="Genomic_DNA"/>
</dbReference>
<sequence length="153" mass="16520">MDGYVVEAVITGMVPIGVVPEGLRMDIEVEGRVTEGPLTGGRLSGTDFFTLRPDGIGVIDVRQVIRLDSGTTVSLECHGYAHPPYRLPPLEEIRPDMEWPDADVPLHGAVFLRTGDPSLAELNRTVYGMTGTANMARGQVHTRAESLARVPVA</sequence>
<accession>A0A521BHP6</accession>
<evidence type="ECO:0000313" key="2">
    <source>
        <dbReference type="Proteomes" id="UP000317484"/>
    </source>
</evidence>
<reference evidence="1 2" key="1">
    <citation type="submission" date="2017-05" db="EMBL/GenBank/DDBJ databases">
        <authorList>
            <person name="Varghese N."/>
            <person name="Submissions S."/>
        </authorList>
    </citation>
    <scope>NUCLEOTIDE SEQUENCE [LARGE SCALE GENOMIC DNA]</scope>
    <source>
        <strain evidence="1 2">DSM 46834</strain>
    </source>
</reference>
<dbReference type="Proteomes" id="UP000317484">
    <property type="component" value="Unassembled WGS sequence"/>
</dbReference>
<proteinExistence type="predicted"/>
<organism evidence="1 2">
    <name type="scientific">Geodermatophilus aquaeductus</name>
    <dbReference type="NCBI Taxonomy" id="1564161"/>
    <lineage>
        <taxon>Bacteria</taxon>
        <taxon>Bacillati</taxon>
        <taxon>Actinomycetota</taxon>
        <taxon>Actinomycetes</taxon>
        <taxon>Geodermatophilales</taxon>
        <taxon>Geodermatophilaceae</taxon>
        <taxon>Geodermatophilus</taxon>
    </lineage>
</organism>
<protein>
    <submittedName>
        <fullName evidence="1">Uncharacterized protein</fullName>
    </submittedName>
</protein>
<keyword evidence="2" id="KW-1185">Reference proteome</keyword>
<dbReference type="RefSeq" id="WP_142456980.1">
    <property type="nucleotide sequence ID" value="NZ_FXTJ01000001.1"/>
</dbReference>
<gene>
    <name evidence="1" type="ORF">SAMN06273567_101775</name>
</gene>